<dbReference type="AlphaFoldDB" id="A0A9N9FSF4"/>
<dbReference type="EMBL" id="CAJVPP010001492">
    <property type="protein sequence ID" value="CAG8558695.1"/>
    <property type="molecule type" value="Genomic_DNA"/>
</dbReference>
<name>A0A9N9FSF4_FUNMO</name>
<protein>
    <submittedName>
        <fullName evidence="1">10493_t:CDS:1</fullName>
    </submittedName>
</protein>
<dbReference type="Proteomes" id="UP000789375">
    <property type="component" value="Unassembled WGS sequence"/>
</dbReference>
<evidence type="ECO:0000313" key="2">
    <source>
        <dbReference type="Proteomes" id="UP000789375"/>
    </source>
</evidence>
<comment type="caution">
    <text evidence="1">The sequence shown here is derived from an EMBL/GenBank/DDBJ whole genome shotgun (WGS) entry which is preliminary data.</text>
</comment>
<keyword evidence="2" id="KW-1185">Reference proteome</keyword>
<reference evidence="1" key="1">
    <citation type="submission" date="2021-06" db="EMBL/GenBank/DDBJ databases">
        <authorList>
            <person name="Kallberg Y."/>
            <person name="Tangrot J."/>
            <person name="Rosling A."/>
        </authorList>
    </citation>
    <scope>NUCLEOTIDE SEQUENCE</scope>
    <source>
        <strain evidence="1">87-6 pot B 2015</strain>
    </source>
</reference>
<organism evidence="1 2">
    <name type="scientific">Funneliformis mosseae</name>
    <name type="common">Endomycorrhizal fungus</name>
    <name type="synonym">Glomus mosseae</name>
    <dbReference type="NCBI Taxonomy" id="27381"/>
    <lineage>
        <taxon>Eukaryota</taxon>
        <taxon>Fungi</taxon>
        <taxon>Fungi incertae sedis</taxon>
        <taxon>Mucoromycota</taxon>
        <taxon>Glomeromycotina</taxon>
        <taxon>Glomeromycetes</taxon>
        <taxon>Glomerales</taxon>
        <taxon>Glomeraceae</taxon>
        <taxon>Funneliformis</taxon>
    </lineage>
</organism>
<proteinExistence type="predicted"/>
<evidence type="ECO:0000313" key="1">
    <source>
        <dbReference type="EMBL" id="CAG8558695.1"/>
    </source>
</evidence>
<accession>A0A9N9FSF4</accession>
<gene>
    <name evidence="1" type="ORF">FMOSSE_LOCUS6845</name>
</gene>
<sequence length="70" mass="7859">MKPLTNKLTEQVDEITANLVREIKTGRHLPIVARLCGSGSFGKLVKEPTTFQDEFLSNIEIFFHGISTLQ</sequence>